<proteinExistence type="predicted"/>
<sequence>MTDPSATGRDRVAPRPEPVAATEDEEDGR</sequence>
<dbReference type="EMBL" id="FOIE01000007">
    <property type="protein sequence ID" value="SET74221.1"/>
    <property type="molecule type" value="Genomic_DNA"/>
</dbReference>
<dbReference type="Proteomes" id="UP000198507">
    <property type="component" value="Unassembled WGS sequence"/>
</dbReference>
<evidence type="ECO:0000256" key="1">
    <source>
        <dbReference type="SAM" id="MobiDB-lite"/>
    </source>
</evidence>
<dbReference type="AlphaFoldDB" id="A0A1I0GSD3"/>
<feature type="region of interest" description="Disordered" evidence="1">
    <location>
        <begin position="1"/>
        <end position="29"/>
    </location>
</feature>
<keyword evidence="3" id="KW-1185">Reference proteome</keyword>
<protein>
    <submittedName>
        <fullName evidence="2">Uncharacterized protein</fullName>
    </submittedName>
</protein>
<gene>
    <name evidence="2" type="ORF">SAMN04488546_3506</name>
</gene>
<name>A0A1I0GSD3_9ACTN</name>
<reference evidence="3" key="1">
    <citation type="submission" date="2016-10" db="EMBL/GenBank/DDBJ databases">
        <authorList>
            <person name="Varghese N."/>
            <person name="Submissions S."/>
        </authorList>
    </citation>
    <scope>NUCLEOTIDE SEQUENCE [LARGE SCALE GENOMIC DNA]</scope>
    <source>
        <strain evidence="3">DSM 44209</strain>
    </source>
</reference>
<evidence type="ECO:0000313" key="2">
    <source>
        <dbReference type="EMBL" id="SET74221.1"/>
    </source>
</evidence>
<evidence type="ECO:0000313" key="3">
    <source>
        <dbReference type="Proteomes" id="UP000198507"/>
    </source>
</evidence>
<organism evidence="2 3">
    <name type="scientific">Geodermatophilus poikilotrophus</name>
    <dbReference type="NCBI Taxonomy" id="1333667"/>
    <lineage>
        <taxon>Bacteria</taxon>
        <taxon>Bacillati</taxon>
        <taxon>Actinomycetota</taxon>
        <taxon>Actinomycetes</taxon>
        <taxon>Geodermatophilales</taxon>
        <taxon>Geodermatophilaceae</taxon>
        <taxon>Geodermatophilus</taxon>
    </lineage>
</organism>
<accession>A0A1I0GSD3</accession>